<proteinExistence type="predicted"/>
<evidence type="ECO:0000259" key="8">
    <source>
        <dbReference type="SMART" id="SM00060"/>
    </source>
</evidence>
<keyword evidence="10" id="KW-1185">Reference proteome</keyword>
<dbReference type="InterPro" id="IPR038081">
    <property type="entry name" value="CalX-like_sf"/>
</dbReference>
<evidence type="ECO:0000313" key="9">
    <source>
        <dbReference type="EMBL" id="MDT0557890.1"/>
    </source>
</evidence>
<evidence type="ECO:0000256" key="5">
    <source>
        <dbReference type="ARBA" id="ARBA00023069"/>
    </source>
</evidence>
<feature type="chain" id="PRO_5045135447" evidence="7">
    <location>
        <begin position="22"/>
        <end position="2006"/>
    </location>
</feature>
<evidence type="ECO:0000313" key="10">
    <source>
        <dbReference type="Proteomes" id="UP001259492"/>
    </source>
</evidence>
<protein>
    <submittedName>
        <fullName evidence="9">Choice-of-anchor D domain-containing protein</fullName>
    </submittedName>
</protein>
<dbReference type="CDD" id="cd00102">
    <property type="entry name" value="IPT"/>
    <property type="match status" value="1"/>
</dbReference>
<dbReference type="SUPFAM" id="SSF141072">
    <property type="entry name" value="CalX-like"/>
    <property type="match status" value="1"/>
</dbReference>
<accession>A0ABU2YKW9</accession>
<dbReference type="SMART" id="SM00060">
    <property type="entry name" value="FN3"/>
    <property type="match status" value="1"/>
</dbReference>
<dbReference type="Proteomes" id="UP001259492">
    <property type="component" value="Unassembled WGS sequence"/>
</dbReference>
<dbReference type="SUPFAM" id="SSF81296">
    <property type="entry name" value="E set domains"/>
    <property type="match status" value="1"/>
</dbReference>
<keyword evidence="3" id="KW-0963">Cytoplasm</keyword>
<keyword evidence="4 7" id="KW-0732">Signal</keyword>
<dbReference type="Pfam" id="PF22544">
    <property type="entry name" value="HYDIN_VesB_CFA65-like_Ig"/>
    <property type="match status" value="1"/>
</dbReference>
<organism evidence="9 10">
    <name type="scientific">Microcosmobacter mediterraneus</name>
    <dbReference type="NCBI Taxonomy" id="3075607"/>
    <lineage>
        <taxon>Bacteria</taxon>
        <taxon>Pseudomonadati</taxon>
        <taxon>Bacteroidota</taxon>
        <taxon>Flavobacteriia</taxon>
        <taxon>Flavobacteriales</taxon>
        <taxon>Flavobacteriaceae</taxon>
        <taxon>Microcosmobacter</taxon>
    </lineage>
</organism>
<dbReference type="InterPro" id="IPR036116">
    <property type="entry name" value="FN3_sf"/>
</dbReference>
<name>A0ABU2YKW9_9FLAO</name>
<gene>
    <name evidence="9" type="ORF">RM697_04490</name>
</gene>
<evidence type="ECO:0000256" key="4">
    <source>
        <dbReference type="ARBA" id="ARBA00022729"/>
    </source>
</evidence>
<dbReference type="InterPro" id="IPR014756">
    <property type="entry name" value="Ig_E-set"/>
</dbReference>
<sequence length="2006" mass="212259">MLKKYSLSLLLFLCAFTFGFGQSVGDIAFLQFNGDGGGQDFKFITFIDIPAGTQINFTDRGWLSSGGLRNSSEGVMTWTSPGVNCGDVITLTEPGTAFALSTSGDQIIAFTGTTGSPTPIAAIHMNGNWDTDATSTAESAIPTGLTNGVNCLAIAPEVDNAIYNGTLTGTIASLRSAINNSANWLTNNSTQQTFTGTFNVTDCGGSTDTRVQFVSSTLSLAEDGLFIDVCASITNPSSSAATTVQVQLDGASTATNGTDYDDGAGSPAAIVFPQTLTFPANSSADQCITLYISNDDAVQEPDETVILNLINPSGGTNADLGSATQHVLTITDNDLNDDCGTAIPLAVNSSCINISASNVGASDSGLSDPGCANYNGADVWFSAVVPAGGEITVTTSDNGGIDDTGMALYSGANCGSLSLITCNDDIDFSGGNSMSEINESGLTVGSTVYIRVWEYDGNATGTFDICVTSPVSCSEPLAQPTNLVLSNVTASSIDGSFTASGSADNYLIIASTSNTLSGNPVDATSYNVGDSLGGGTVVAVGNSTSFTATGLAGNTTYYFFVFAFNDTNCGGGPDYLIGGPLTGNDTTLIGPCLGEESFESGFPSGWLSTATINTNAGNARTGVDYANFNDTSDWLELPPVDNPTSLQYYARLSSDPGSDPDPNILSIQYFDGTNWIELDAHQATTNTYQLFTTDLSGISVLTNVRLRLERTFDDRSHYVDDLSVFCGPTVTSPELQLIESSSSAYRPCGYSYDFGTVSTSQTGTYNLEIENLGNQDLTISSIGITGDFSIAPSTGITIPVGSSQTYTITFSPSSAGALSGILTINSNDSDEASCTINLNGTGFVGTPEIRLETSNNANIPDNLTTFAPVYDNTFAQQIEGDVSQPKTYFIVNLGDGDLDINSITLSSTEFTLVSNPAEFGTYTLAPDGIVPIEISFSPGSPGLKIATVTINNNDSDENPYNFDIRGTGICAGATIALSPSSGPIGTIVTVTGANFGGGSTFATINGEVAPFTVLSPTTMEVTIPTGADTAFLYIEDSSGCLAREVFTVYTEEDDTCDGTTSTIPAGWTDLLISGLFDNTGGSCHYLELFNPTAATIDLSTYSIRLSNNKASANFIDTNNGDFDYTSAALSLSGSVDAYSTFMVQFGNTGSTCSDCPNIIPDIVLTNGAFGVNGIGSDGVDRLVLINNGTEVDLWANSEYGSSGFVYTRDITSTAPKFPNIIEDTSTAITDYIVDSDGFDINDWDSQGTADCFGFSVPPFFDVPSVAGPTVSSPSCNIATLTVVASEGYDISGDTRDLDYDWYVFDPASGPNPTWQLISDGGIYSGADTDILTITDASNVLNYQFYCRVKENDATCYNASNAVSVTLPTTTWNGSWSPTLPDSDTVAIINANYNTTAGGQQTSFEACNLIINNGATLTIGDVNNGGANTYVEVQNNLYVYGSGAIIVQPQAAFVQINDSGTVTADNPDNIQVNKRTAPMDIATEYTYWSSPVEDETIGDALADANPGRRFRFFAQDFRDSRDETGNTNSSNVGHDDLDDNGLDDYVNDGTLRDWQLVNGSDTMLAGVGYASTHSPPLFNSFPCDGGPDCQFDYSFNGRFNNGIIPVSIFKNDEEMGDNNWNFVGNPYPSAIDADEFLDYNSDIAGAPNRVMTGAIYLWSQDTPADANTGGFENLNFSSSDYAIINGVGQTGTADGGDPTIPNRFIPSGQGFFIAMSNAALNTSVHTDPTGQPGIIETADLIFNNSMRVRGTSNNSQFFRMVNTEVTTNRETGNTEKLWLNLMTDNGAFSQVLVGYKEGATDDFDGAYFDAERNTATGAFAVLYSTIEDLNKKFAIQGKDLNSIHLDEVIPLGLLTSIDQATLYTVSIAELEGDFMLNNTIYIKDNLLNVLHNLSADDYTFTSEVGEFNDRFEIVFNADALSVNENELNTSELIITELQNGNVQFLVPTNFEMKSVEIIDLLGRSIYRFKANNHTEIYDLSALSSSTYIAKVTLSSGQIINKKAIKQK</sequence>
<reference evidence="9 10" key="1">
    <citation type="submission" date="2023-09" db="EMBL/GenBank/DDBJ databases">
        <authorList>
            <person name="Rey-Velasco X."/>
        </authorList>
    </citation>
    <scope>NUCLEOTIDE SEQUENCE [LARGE SCALE GENOMIC DNA]</scope>
    <source>
        <strain evidence="9 10">W332</strain>
    </source>
</reference>
<dbReference type="InterPro" id="IPR003961">
    <property type="entry name" value="FN3_dom"/>
</dbReference>
<keyword evidence="5" id="KW-0969">Cilium</keyword>
<dbReference type="InterPro" id="IPR013783">
    <property type="entry name" value="Ig-like_fold"/>
</dbReference>
<evidence type="ECO:0000256" key="6">
    <source>
        <dbReference type="ARBA" id="ARBA00023273"/>
    </source>
</evidence>
<evidence type="ECO:0000256" key="3">
    <source>
        <dbReference type="ARBA" id="ARBA00022490"/>
    </source>
</evidence>
<keyword evidence="6" id="KW-0966">Cell projection</keyword>
<dbReference type="InterPro" id="IPR026444">
    <property type="entry name" value="Secre_tail"/>
</dbReference>
<evidence type="ECO:0000256" key="1">
    <source>
        <dbReference type="ARBA" id="ARBA00004138"/>
    </source>
</evidence>
<comment type="caution">
    <text evidence="9">The sequence shown here is derived from an EMBL/GenBank/DDBJ whole genome shotgun (WGS) entry which is preliminary data.</text>
</comment>
<feature type="domain" description="Fibronectin type-III" evidence="8">
    <location>
        <begin position="477"/>
        <end position="572"/>
    </location>
</feature>
<dbReference type="CDD" id="cd00063">
    <property type="entry name" value="FN3"/>
    <property type="match status" value="1"/>
</dbReference>
<dbReference type="RefSeq" id="WP_311426664.1">
    <property type="nucleotide sequence ID" value="NZ_JAVRIA010000002.1"/>
</dbReference>
<dbReference type="EMBL" id="JAVRIA010000002">
    <property type="protein sequence ID" value="MDT0557890.1"/>
    <property type="molecule type" value="Genomic_DNA"/>
</dbReference>
<evidence type="ECO:0000256" key="7">
    <source>
        <dbReference type="SAM" id="SignalP"/>
    </source>
</evidence>
<dbReference type="Gene3D" id="2.60.40.2030">
    <property type="match status" value="1"/>
</dbReference>
<dbReference type="NCBIfam" id="NF012200">
    <property type="entry name" value="choice_anch_D"/>
    <property type="match status" value="2"/>
</dbReference>
<dbReference type="InterPro" id="IPR053879">
    <property type="entry name" value="HYDIN_VesB_CFA65-like_Ig"/>
</dbReference>
<comment type="subcellular location">
    <subcellularLocation>
        <location evidence="1">Cell projection</location>
        <location evidence="1">Cilium</location>
    </subcellularLocation>
    <subcellularLocation>
        <location evidence="2">Cytoplasm</location>
    </subcellularLocation>
</comment>
<evidence type="ECO:0000256" key="2">
    <source>
        <dbReference type="ARBA" id="ARBA00004496"/>
    </source>
</evidence>
<dbReference type="Gene3D" id="2.60.40.10">
    <property type="entry name" value="Immunoglobulins"/>
    <property type="match status" value="4"/>
</dbReference>
<dbReference type="NCBIfam" id="TIGR04183">
    <property type="entry name" value="Por_Secre_tail"/>
    <property type="match status" value="1"/>
</dbReference>
<feature type="signal peptide" evidence="7">
    <location>
        <begin position="1"/>
        <end position="21"/>
    </location>
</feature>
<dbReference type="SUPFAM" id="SSF49265">
    <property type="entry name" value="Fibronectin type III"/>
    <property type="match status" value="1"/>
</dbReference>